<protein>
    <submittedName>
        <fullName evidence="1">Uncharacterized protein</fullName>
    </submittedName>
</protein>
<sequence length="37" mass="4699">MRYKNKLQDFNNRKIIQKKNDELKRVNKEYFSKHTEN</sequence>
<dbReference type="Proteomes" id="UP000033115">
    <property type="component" value="Chromosome"/>
</dbReference>
<gene>
    <name evidence="1" type="ORF">CSCA_0736</name>
</gene>
<organism evidence="1 2">
    <name type="scientific">Clostridium scatologenes</name>
    <dbReference type="NCBI Taxonomy" id="1548"/>
    <lineage>
        <taxon>Bacteria</taxon>
        <taxon>Bacillati</taxon>
        <taxon>Bacillota</taxon>
        <taxon>Clostridia</taxon>
        <taxon>Eubacteriales</taxon>
        <taxon>Clostridiaceae</taxon>
        <taxon>Clostridium</taxon>
    </lineage>
</organism>
<dbReference type="AlphaFoldDB" id="A0A0E3GQ31"/>
<accession>A0A0E3GQ31</accession>
<proteinExistence type="predicted"/>
<name>A0A0E3GQ31_CLOSL</name>
<reference evidence="1 2" key="1">
    <citation type="journal article" date="2015" name="J. Biotechnol.">
        <title>Complete genome sequence of a malodorant-producing acetogen, Clostridium scatologenes ATCC 25775(T).</title>
        <authorList>
            <person name="Zhu Z."/>
            <person name="Guo T."/>
            <person name="Zheng H."/>
            <person name="Song T."/>
            <person name="Ouyang P."/>
            <person name="Xie J."/>
        </authorList>
    </citation>
    <scope>NUCLEOTIDE SEQUENCE [LARGE SCALE GENOMIC DNA]</scope>
    <source>
        <strain evidence="1 2">ATCC 25775</strain>
    </source>
</reference>
<evidence type="ECO:0000313" key="2">
    <source>
        <dbReference type="Proteomes" id="UP000033115"/>
    </source>
</evidence>
<dbReference type="HOGENOM" id="CLU_3342357_0_0_9"/>
<keyword evidence="2" id="KW-1185">Reference proteome</keyword>
<dbReference type="KEGG" id="csq:CSCA_0736"/>
<evidence type="ECO:0000313" key="1">
    <source>
        <dbReference type="EMBL" id="AKA67861.1"/>
    </source>
</evidence>
<dbReference type="EMBL" id="CP009933">
    <property type="protein sequence ID" value="AKA67861.1"/>
    <property type="molecule type" value="Genomic_DNA"/>
</dbReference>